<keyword evidence="4 6" id="KW-0964">Secreted</keyword>
<evidence type="ECO:0000313" key="7">
    <source>
        <dbReference type="EMBL" id="KAF6763863.1"/>
    </source>
</evidence>
<keyword evidence="3 6" id="KW-0134">Cell wall</keyword>
<dbReference type="GO" id="GO:0009277">
    <property type="term" value="C:fungal-type cell wall"/>
    <property type="evidence" value="ECO:0007669"/>
    <property type="project" value="InterPro"/>
</dbReference>
<name>A0A8H6MC74_9AGAR</name>
<organism evidence="7 8">
    <name type="scientific">Ephemerocybe angulata</name>
    <dbReference type="NCBI Taxonomy" id="980116"/>
    <lineage>
        <taxon>Eukaryota</taxon>
        <taxon>Fungi</taxon>
        <taxon>Dikarya</taxon>
        <taxon>Basidiomycota</taxon>
        <taxon>Agaricomycotina</taxon>
        <taxon>Agaricomycetes</taxon>
        <taxon>Agaricomycetidae</taxon>
        <taxon>Agaricales</taxon>
        <taxon>Agaricineae</taxon>
        <taxon>Psathyrellaceae</taxon>
        <taxon>Ephemerocybe</taxon>
    </lineage>
</organism>
<evidence type="ECO:0000313" key="8">
    <source>
        <dbReference type="Proteomes" id="UP000521943"/>
    </source>
</evidence>
<dbReference type="EMBL" id="JACGCI010000005">
    <property type="protein sequence ID" value="KAF6763863.1"/>
    <property type="molecule type" value="Genomic_DNA"/>
</dbReference>
<evidence type="ECO:0000256" key="4">
    <source>
        <dbReference type="ARBA" id="ARBA00022525"/>
    </source>
</evidence>
<accession>A0A8H6MC74</accession>
<comment type="subcellular location">
    <subcellularLocation>
        <location evidence="1 6">Secreted</location>
        <location evidence="1 6">Cell wall</location>
    </subcellularLocation>
</comment>
<dbReference type="InterPro" id="IPR001338">
    <property type="entry name" value="Class_I_Hydrophobin"/>
</dbReference>
<dbReference type="Proteomes" id="UP000521943">
    <property type="component" value="Unassembled WGS sequence"/>
</dbReference>
<comment type="caution">
    <text evidence="7">The sequence shown here is derived from an EMBL/GenBank/DDBJ whole genome shotgun (WGS) entry which is preliminary data.</text>
</comment>
<evidence type="ECO:0000256" key="6">
    <source>
        <dbReference type="RuleBase" id="RU365009"/>
    </source>
</evidence>
<keyword evidence="6" id="KW-0732">Signal</keyword>
<dbReference type="SMART" id="SM00075">
    <property type="entry name" value="HYDRO"/>
    <property type="match status" value="1"/>
</dbReference>
<sequence length="93" mass="9237">MFARVTAATIALALALPMALASPTPLEARTEPSCSTGPIQCCQTTNSTVGLTCSPLTAVGVSGTSCSGQTVCCNNNNFTGVIAIGCTPINISA</sequence>
<evidence type="ECO:0000256" key="5">
    <source>
        <dbReference type="ARBA" id="ARBA00023157"/>
    </source>
</evidence>
<evidence type="ECO:0000256" key="1">
    <source>
        <dbReference type="ARBA" id="ARBA00004191"/>
    </source>
</evidence>
<dbReference type="GO" id="GO:0005199">
    <property type="term" value="F:structural constituent of cell wall"/>
    <property type="evidence" value="ECO:0007669"/>
    <property type="project" value="InterPro"/>
</dbReference>
<keyword evidence="8" id="KW-1185">Reference proteome</keyword>
<gene>
    <name evidence="7" type="ORF">DFP72DRAFT_873620</name>
</gene>
<keyword evidence="5 6" id="KW-1015">Disulfide bond</keyword>
<dbReference type="OrthoDB" id="4225815at2759"/>
<feature type="chain" id="PRO_5034627937" description="Hydrophobin" evidence="6">
    <location>
        <begin position="22"/>
        <end position="93"/>
    </location>
</feature>
<protein>
    <recommendedName>
        <fullName evidence="6">Hydrophobin</fullName>
    </recommendedName>
</protein>
<dbReference type="AlphaFoldDB" id="A0A8H6MC74"/>
<feature type="signal peptide" evidence="6">
    <location>
        <begin position="1"/>
        <end position="21"/>
    </location>
</feature>
<proteinExistence type="inferred from homology"/>
<evidence type="ECO:0000256" key="2">
    <source>
        <dbReference type="ARBA" id="ARBA00010446"/>
    </source>
</evidence>
<reference evidence="7 8" key="1">
    <citation type="submission" date="2020-07" db="EMBL/GenBank/DDBJ databases">
        <title>Comparative genomics of pyrophilous fungi reveals a link between fire events and developmental genes.</title>
        <authorList>
            <consortium name="DOE Joint Genome Institute"/>
            <person name="Steindorff A.S."/>
            <person name="Carver A."/>
            <person name="Calhoun S."/>
            <person name="Stillman K."/>
            <person name="Liu H."/>
            <person name="Lipzen A."/>
            <person name="Pangilinan J."/>
            <person name="Labutti K."/>
            <person name="Bruns T.D."/>
            <person name="Grigoriev I.V."/>
        </authorList>
    </citation>
    <scope>NUCLEOTIDE SEQUENCE [LARGE SCALE GENOMIC DNA]</scope>
    <source>
        <strain evidence="7 8">CBS 144469</strain>
    </source>
</reference>
<evidence type="ECO:0000256" key="3">
    <source>
        <dbReference type="ARBA" id="ARBA00022512"/>
    </source>
</evidence>
<dbReference type="Pfam" id="PF01185">
    <property type="entry name" value="Hydrophobin"/>
    <property type="match status" value="1"/>
</dbReference>
<dbReference type="CDD" id="cd23507">
    <property type="entry name" value="hydrophobin_I"/>
    <property type="match status" value="1"/>
</dbReference>
<comment type="similarity">
    <text evidence="2 6">Belongs to the fungal hydrophobin family.</text>
</comment>